<organism evidence="5 6">
    <name type="scientific">Aspergillus lucknowensis</name>
    <dbReference type="NCBI Taxonomy" id="176173"/>
    <lineage>
        <taxon>Eukaryota</taxon>
        <taxon>Fungi</taxon>
        <taxon>Dikarya</taxon>
        <taxon>Ascomycota</taxon>
        <taxon>Pezizomycotina</taxon>
        <taxon>Eurotiomycetes</taxon>
        <taxon>Eurotiomycetidae</taxon>
        <taxon>Eurotiales</taxon>
        <taxon>Aspergillaceae</taxon>
        <taxon>Aspergillus</taxon>
        <taxon>Aspergillus subgen. Nidulantes</taxon>
    </lineage>
</organism>
<dbReference type="GO" id="GO:0008168">
    <property type="term" value="F:methyltransferase activity"/>
    <property type="evidence" value="ECO:0007669"/>
    <property type="project" value="UniProtKB-KW"/>
</dbReference>
<evidence type="ECO:0000313" key="5">
    <source>
        <dbReference type="EMBL" id="KAL2867575.1"/>
    </source>
</evidence>
<reference evidence="5 6" key="1">
    <citation type="submission" date="2024-07" db="EMBL/GenBank/DDBJ databases">
        <title>Section-level genome sequencing and comparative genomics of Aspergillus sections Usti and Cavernicolus.</title>
        <authorList>
            <consortium name="Lawrence Berkeley National Laboratory"/>
            <person name="Nybo J.L."/>
            <person name="Vesth T.C."/>
            <person name="Theobald S."/>
            <person name="Frisvad J.C."/>
            <person name="Larsen T.O."/>
            <person name="Kjaerboelling I."/>
            <person name="Rothschild-Mancinelli K."/>
            <person name="Lyhne E.K."/>
            <person name="Kogle M.E."/>
            <person name="Barry K."/>
            <person name="Clum A."/>
            <person name="Na H."/>
            <person name="Ledsgaard L."/>
            <person name="Lin J."/>
            <person name="Lipzen A."/>
            <person name="Kuo A."/>
            <person name="Riley R."/>
            <person name="Mondo S."/>
            <person name="Labutti K."/>
            <person name="Haridas S."/>
            <person name="Pangalinan J."/>
            <person name="Salamov A.A."/>
            <person name="Simmons B.A."/>
            <person name="Magnuson J.K."/>
            <person name="Chen J."/>
            <person name="Drula E."/>
            <person name="Henrissat B."/>
            <person name="Wiebenga A."/>
            <person name="Lubbers R.J."/>
            <person name="Gomes A.C."/>
            <person name="Macurrencykelacurrency M.R."/>
            <person name="Stajich J."/>
            <person name="Grigoriev I.V."/>
            <person name="Mortensen U.H."/>
            <person name="De Vries R.P."/>
            <person name="Baker S.E."/>
            <person name="Andersen M.R."/>
        </authorList>
    </citation>
    <scope>NUCLEOTIDE SEQUENCE [LARGE SCALE GENOMIC DNA]</scope>
    <source>
        <strain evidence="5 6">CBS 449.75</strain>
    </source>
</reference>
<keyword evidence="2" id="KW-0808">Transferase</keyword>
<evidence type="ECO:0000256" key="1">
    <source>
        <dbReference type="ARBA" id="ARBA00022603"/>
    </source>
</evidence>
<evidence type="ECO:0000259" key="4">
    <source>
        <dbReference type="Pfam" id="PF13649"/>
    </source>
</evidence>
<dbReference type="EMBL" id="JBFXLQ010000018">
    <property type="protein sequence ID" value="KAL2867575.1"/>
    <property type="molecule type" value="Genomic_DNA"/>
</dbReference>
<evidence type="ECO:0000256" key="3">
    <source>
        <dbReference type="ARBA" id="ARBA00022691"/>
    </source>
</evidence>
<dbReference type="Proteomes" id="UP001610432">
    <property type="component" value="Unassembled WGS sequence"/>
</dbReference>
<accession>A0ABR4LSQ8</accession>
<dbReference type="RefSeq" id="XP_070886554.1">
    <property type="nucleotide sequence ID" value="XM_071032911.1"/>
</dbReference>
<proteinExistence type="predicted"/>
<dbReference type="PANTHER" id="PTHR44942">
    <property type="entry name" value="METHYLTRANSF_11 DOMAIN-CONTAINING PROTEIN"/>
    <property type="match status" value="1"/>
</dbReference>
<evidence type="ECO:0000256" key="2">
    <source>
        <dbReference type="ARBA" id="ARBA00022679"/>
    </source>
</evidence>
<gene>
    <name evidence="5" type="ORF">BJX67DRAFT_380926</name>
</gene>
<dbReference type="InterPro" id="IPR041698">
    <property type="entry name" value="Methyltransf_25"/>
</dbReference>
<dbReference type="CDD" id="cd02440">
    <property type="entry name" value="AdoMet_MTases"/>
    <property type="match status" value="1"/>
</dbReference>
<dbReference type="SUPFAM" id="SSF53335">
    <property type="entry name" value="S-adenosyl-L-methionine-dependent methyltransferases"/>
    <property type="match status" value="1"/>
</dbReference>
<feature type="domain" description="Methyltransferase" evidence="4">
    <location>
        <begin position="51"/>
        <end position="150"/>
    </location>
</feature>
<dbReference type="Gene3D" id="3.40.50.150">
    <property type="entry name" value="Vaccinia Virus protein VP39"/>
    <property type="match status" value="1"/>
</dbReference>
<keyword evidence="3" id="KW-0949">S-adenosyl-L-methionine</keyword>
<dbReference type="InterPro" id="IPR051052">
    <property type="entry name" value="Diverse_substrate_MTase"/>
</dbReference>
<evidence type="ECO:0000313" key="6">
    <source>
        <dbReference type="Proteomes" id="UP001610432"/>
    </source>
</evidence>
<comment type="caution">
    <text evidence="5">The sequence shown here is derived from an EMBL/GenBank/DDBJ whole genome shotgun (WGS) entry which is preliminary data.</text>
</comment>
<keyword evidence="6" id="KW-1185">Reference proteome</keyword>
<name>A0ABR4LSQ8_9EURO</name>
<protein>
    <submittedName>
        <fullName evidence="5">S-adenosyl-L-methionine-dependent methyltransferase</fullName>
    </submittedName>
</protein>
<sequence>MPQTADTPASVAYDLDTDELARQYEATSGKAQYETGLVLLQELPVIPGAHILDIGCGTGLLAAHIASLAAPHGRVVGIDPLTKRIDLARKKISPDLEGTLSFEYGLAQDLSRFGNESFDIAVMNSVMPWLTTEQQQKTLREVFRVLKPGGCLGVAGGSGDHPNHFYEVRKRVLFRDPYKDYYPDPAIGAPKRITSDALVRLSRETGFSESKIRFESRALVVQTKEEVLQMATSSSFGNYTRSLPDELQTAALDEMVRGFEEFQRDGHFEIPIETLIAVIYK</sequence>
<dbReference type="Pfam" id="PF13649">
    <property type="entry name" value="Methyltransf_25"/>
    <property type="match status" value="1"/>
</dbReference>
<dbReference type="InterPro" id="IPR029063">
    <property type="entry name" value="SAM-dependent_MTases_sf"/>
</dbReference>
<keyword evidence="1 5" id="KW-0489">Methyltransferase</keyword>
<dbReference type="GeneID" id="98147983"/>
<dbReference type="GO" id="GO:0032259">
    <property type="term" value="P:methylation"/>
    <property type="evidence" value="ECO:0007669"/>
    <property type="project" value="UniProtKB-KW"/>
</dbReference>
<dbReference type="PANTHER" id="PTHR44942:SF4">
    <property type="entry name" value="METHYLTRANSFERASE TYPE 11 DOMAIN-CONTAINING PROTEIN"/>
    <property type="match status" value="1"/>
</dbReference>